<proteinExistence type="predicted"/>
<name>A0A4P9Z210_9FUNG</name>
<feature type="non-terminal residue" evidence="1">
    <location>
        <position position="74"/>
    </location>
</feature>
<protein>
    <submittedName>
        <fullName evidence="1">Uncharacterized protein</fullName>
    </submittedName>
</protein>
<keyword evidence="2" id="KW-1185">Reference proteome</keyword>
<dbReference type="GO" id="GO:0031416">
    <property type="term" value="C:NatB complex"/>
    <property type="evidence" value="ECO:0007669"/>
    <property type="project" value="TreeGrafter"/>
</dbReference>
<dbReference type="InterPro" id="IPR011990">
    <property type="entry name" value="TPR-like_helical_dom_sf"/>
</dbReference>
<dbReference type="Pfam" id="PF14559">
    <property type="entry name" value="TPR_19"/>
    <property type="match status" value="1"/>
</dbReference>
<dbReference type="PANTHER" id="PTHR22767:SF3">
    <property type="entry name" value="N-ALPHA-ACETYLTRANSFERASE 25, NATB AUXILIARY SUBUNIT"/>
    <property type="match status" value="1"/>
</dbReference>
<dbReference type="SUPFAM" id="SSF48452">
    <property type="entry name" value="TPR-like"/>
    <property type="match status" value="1"/>
</dbReference>
<feature type="non-terminal residue" evidence="1">
    <location>
        <position position="1"/>
    </location>
</feature>
<reference evidence="2" key="1">
    <citation type="journal article" date="2018" name="Nat. Microbiol.">
        <title>Leveraging single-cell genomics to expand the fungal tree of life.</title>
        <authorList>
            <person name="Ahrendt S.R."/>
            <person name="Quandt C.A."/>
            <person name="Ciobanu D."/>
            <person name="Clum A."/>
            <person name="Salamov A."/>
            <person name="Andreopoulos B."/>
            <person name="Cheng J.F."/>
            <person name="Woyke T."/>
            <person name="Pelin A."/>
            <person name="Henrissat B."/>
            <person name="Reynolds N.K."/>
            <person name="Benny G.L."/>
            <person name="Smith M.E."/>
            <person name="James T.Y."/>
            <person name="Grigoriev I.V."/>
        </authorList>
    </citation>
    <scope>NUCLEOTIDE SEQUENCE [LARGE SCALE GENOMIC DNA]</scope>
    <source>
        <strain evidence="2">Benny S71-1</strain>
    </source>
</reference>
<evidence type="ECO:0000313" key="1">
    <source>
        <dbReference type="EMBL" id="RKP26533.1"/>
    </source>
</evidence>
<sequence>DAIDERNYKLAIQHCNKLLKKYPTALQVMALKALALCRANKTAEALEQCAEVQAQSPTDPAIMQPLSMVYRVIG</sequence>
<accession>A0A4P9Z210</accession>
<gene>
    <name evidence="1" type="ORF">SYNPS1DRAFT_6891</name>
</gene>
<dbReference type="PANTHER" id="PTHR22767">
    <property type="entry name" value="N-TERMINAL ACETYLTRANSFERASE-RELATED"/>
    <property type="match status" value="1"/>
</dbReference>
<dbReference type="AlphaFoldDB" id="A0A4P9Z210"/>
<dbReference type="EMBL" id="KZ989400">
    <property type="protein sequence ID" value="RKP26533.1"/>
    <property type="molecule type" value="Genomic_DNA"/>
</dbReference>
<dbReference type="Gene3D" id="1.25.40.1040">
    <property type="match status" value="1"/>
</dbReference>
<evidence type="ECO:0000313" key="2">
    <source>
        <dbReference type="Proteomes" id="UP000278143"/>
    </source>
</evidence>
<organism evidence="1 2">
    <name type="scientific">Syncephalis pseudoplumigaleata</name>
    <dbReference type="NCBI Taxonomy" id="1712513"/>
    <lineage>
        <taxon>Eukaryota</taxon>
        <taxon>Fungi</taxon>
        <taxon>Fungi incertae sedis</taxon>
        <taxon>Zoopagomycota</taxon>
        <taxon>Zoopagomycotina</taxon>
        <taxon>Zoopagomycetes</taxon>
        <taxon>Zoopagales</taxon>
        <taxon>Piptocephalidaceae</taxon>
        <taxon>Syncephalis</taxon>
    </lineage>
</organism>
<dbReference type="OrthoDB" id="1874341at2759"/>
<dbReference type="Proteomes" id="UP000278143">
    <property type="component" value="Unassembled WGS sequence"/>
</dbReference>